<organism evidence="1 2">
    <name type="scientific">Streptomyces beijiangensis</name>
    <dbReference type="NCBI Taxonomy" id="163361"/>
    <lineage>
        <taxon>Bacteria</taxon>
        <taxon>Bacillati</taxon>
        <taxon>Actinomycetota</taxon>
        <taxon>Actinomycetes</taxon>
        <taxon>Kitasatosporales</taxon>
        <taxon>Streptomycetaceae</taxon>
        <taxon>Streptomyces</taxon>
    </lineage>
</organism>
<accession>A0A939F9K5</accession>
<comment type="caution">
    <text evidence="1">The sequence shown here is derived from an EMBL/GenBank/DDBJ whole genome shotgun (WGS) entry which is preliminary data.</text>
</comment>
<dbReference type="AlphaFoldDB" id="A0A939F9K5"/>
<evidence type="ECO:0000313" key="1">
    <source>
        <dbReference type="EMBL" id="MBO0514567.1"/>
    </source>
</evidence>
<keyword evidence="2" id="KW-1185">Reference proteome</keyword>
<dbReference type="RefSeq" id="WP_206964009.1">
    <property type="nucleotide sequence ID" value="NZ_BAAAJJ010000006.1"/>
</dbReference>
<dbReference type="EMBL" id="JAFLRJ010000216">
    <property type="protein sequence ID" value="MBO0514567.1"/>
    <property type="molecule type" value="Genomic_DNA"/>
</dbReference>
<name>A0A939F9K5_9ACTN</name>
<protein>
    <submittedName>
        <fullName evidence="1">Uncharacterized protein</fullName>
    </submittedName>
</protein>
<evidence type="ECO:0000313" key="2">
    <source>
        <dbReference type="Proteomes" id="UP000664167"/>
    </source>
</evidence>
<sequence length="149" mass="16168">MLQTLLASAAALTALLPGPPASWPAPADVPARVRAAGLTMLDEEAMTMHIHPHLEVFVDGRPMTVPADIGIDRSGPKPRYSPLHTHDTSGVVHVESATWRDFTLGQLLTEWGAPRTDGRGYVNGRAHQGDPARIVLHDQDEIRLVYGRS</sequence>
<reference evidence="1" key="1">
    <citation type="submission" date="2021-03" db="EMBL/GenBank/DDBJ databases">
        <title>Streptomyces poriferae sp. nov., a novel marine sponge-derived Actinobacteria species with anti-MRSA activity.</title>
        <authorList>
            <person name="Sandoval-Powers M."/>
            <person name="Kralova S."/>
            <person name="Nguyen G.-S."/>
            <person name="Fawwal D."/>
            <person name="Degnes K."/>
            <person name="Klinkenberg G."/>
            <person name="Sletta H."/>
            <person name="Wentzel A."/>
            <person name="Liles M.R."/>
        </authorList>
    </citation>
    <scope>NUCLEOTIDE SEQUENCE</scope>
    <source>
        <strain evidence="1">DSM 41794</strain>
    </source>
</reference>
<gene>
    <name evidence="1" type="ORF">J0695_22620</name>
</gene>
<proteinExistence type="predicted"/>
<dbReference type="Proteomes" id="UP000664167">
    <property type="component" value="Unassembled WGS sequence"/>
</dbReference>